<keyword evidence="2" id="KW-1185">Reference proteome</keyword>
<name>A0A0B1SFW6_OESDE</name>
<reference evidence="1 2" key="1">
    <citation type="submission" date="2014-03" db="EMBL/GenBank/DDBJ databases">
        <title>Draft genome of the hookworm Oesophagostomum dentatum.</title>
        <authorList>
            <person name="Mitreva M."/>
        </authorList>
    </citation>
    <scope>NUCLEOTIDE SEQUENCE [LARGE SCALE GENOMIC DNA]</scope>
    <source>
        <strain evidence="1 2">OD-Hann</strain>
    </source>
</reference>
<organism evidence="1 2">
    <name type="scientific">Oesophagostomum dentatum</name>
    <name type="common">Nodular worm</name>
    <dbReference type="NCBI Taxonomy" id="61180"/>
    <lineage>
        <taxon>Eukaryota</taxon>
        <taxon>Metazoa</taxon>
        <taxon>Ecdysozoa</taxon>
        <taxon>Nematoda</taxon>
        <taxon>Chromadorea</taxon>
        <taxon>Rhabditida</taxon>
        <taxon>Rhabditina</taxon>
        <taxon>Rhabditomorpha</taxon>
        <taxon>Strongyloidea</taxon>
        <taxon>Strongylidae</taxon>
        <taxon>Oesophagostomum</taxon>
    </lineage>
</organism>
<dbReference type="AlphaFoldDB" id="A0A0B1SFW6"/>
<dbReference type="EMBL" id="KN579551">
    <property type="protein sequence ID" value="KHJ82437.1"/>
    <property type="molecule type" value="Genomic_DNA"/>
</dbReference>
<sequence length="95" mass="11094">MADTKQNATHYPPYTCDLENLAEFLMRQPPSIPLEDPYGFYWLSQKSNRSIADTDFRNWTTTVARLLPSTKALGCNMFKERDTSMVYFCMLQLKQ</sequence>
<proteinExistence type="predicted"/>
<dbReference type="Proteomes" id="UP000053660">
    <property type="component" value="Unassembled WGS sequence"/>
</dbReference>
<gene>
    <name evidence="1" type="ORF">OESDEN_17869</name>
</gene>
<evidence type="ECO:0000313" key="1">
    <source>
        <dbReference type="EMBL" id="KHJ82437.1"/>
    </source>
</evidence>
<evidence type="ECO:0000313" key="2">
    <source>
        <dbReference type="Proteomes" id="UP000053660"/>
    </source>
</evidence>
<protein>
    <submittedName>
        <fullName evidence="1">Uncharacterized protein</fullName>
    </submittedName>
</protein>
<accession>A0A0B1SFW6</accession>